<gene>
    <name evidence="2" type="ORF">HK099_000804</name>
</gene>
<organism evidence="2 3">
    <name type="scientific">Clydaea vesicula</name>
    <dbReference type="NCBI Taxonomy" id="447962"/>
    <lineage>
        <taxon>Eukaryota</taxon>
        <taxon>Fungi</taxon>
        <taxon>Fungi incertae sedis</taxon>
        <taxon>Chytridiomycota</taxon>
        <taxon>Chytridiomycota incertae sedis</taxon>
        <taxon>Chytridiomycetes</taxon>
        <taxon>Lobulomycetales</taxon>
        <taxon>Lobulomycetaceae</taxon>
        <taxon>Clydaea</taxon>
    </lineage>
</organism>
<dbReference type="AlphaFoldDB" id="A0AAD5U7M9"/>
<feature type="region of interest" description="Disordered" evidence="1">
    <location>
        <begin position="37"/>
        <end position="60"/>
    </location>
</feature>
<sequence>FSFYYAFIRKITDLASDFKNSREKKDLKAINKMKELLNQSSSNSNHDSSLCSSKLPDTSA</sequence>
<comment type="caution">
    <text evidence="2">The sequence shown here is derived from an EMBL/GenBank/DDBJ whole genome shotgun (WGS) entry which is preliminary data.</text>
</comment>
<evidence type="ECO:0000313" key="2">
    <source>
        <dbReference type="EMBL" id="KAJ3227698.1"/>
    </source>
</evidence>
<name>A0AAD5U7M9_9FUNG</name>
<feature type="non-terminal residue" evidence="2">
    <location>
        <position position="1"/>
    </location>
</feature>
<protein>
    <submittedName>
        <fullName evidence="2">Uncharacterized protein</fullName>
    </submittedName>
</protein>
<keyword evidence="3" id="KW-1185">Reference proteome</keyword>
<evidence type="ECO:0000256" key="1">
    <source>
        <dbReference type="SAM" id="MobiDB-lite"/>
    </source>
</evidence>
<evidence type="ECO:0000313" key="3">
    <source>
        <dbReference type="Proteomes" id="UP001211065"/>
    </source>
</evidence>
<reference evidence="2" key="1">
    <citation type="submission" date="2020-05" db="EMBL/GenBank/DDBJ databases">
        <title>Phylogenomic resolution of chytrid fungi.</title>
        <authorList>
            <person name="Stajich J.E."/>
            <person name="Amses K."/>
            <person name="Simmons R."/>
            <person name="Seto K."/>
            <person name="Myers J."/>
            <person name="Bonds A."/>
            <person name="Quandt C.A."/>
            <person name="Barry K."/>
            <person name="Liu P."/>
            <person name="Grigoriev I."/>
            <person name="Longcore J.E."/>
            <person name="James T.Y."/>
        </authorList>
    </citation>
    <scope>NUCLEOTIDE SEQUENCE</scope>
    <source>
        <strain evidence="2">JEL0476</strain>
    </source>
</reference>
<dbReference type="Proteomes" id="UP001211065">
    <property type="component" value="Unassembled WGS sequence"/>
</dbReference>
<feature type="compositionally biased region" description="Low complexity" evidence="1">
    <location>
        <begin position="37"/>
        <end position="53"/>
    </location>
</feature>
<accession>A0AAD5U7M9</accession>
<proteinExistence type="predicted"/>
<dbReference type="EMBL" id="JADGJW010000012">
    <property type="protein sequence ID" value="KAJ3227698.1"/>
    <property type="molecule type" value="Genomic_DNA"/>
</dbReference>